<feature type="region of interest" description="Disordered" evidence="3">
    <location>
        <begin position="760"/>
        <end position="871"/>
    </location>
</feature>
<dbReference type="PANTHER" id="PTHR46228:SF2">
    <property type="entry name" value="KELCH REPEAT PROTEIN (AFU_ORTHOLOGUE AFUA_4G14350)"/>
    <property type="match status" value="1"/>
</dbReference>
<dbReference type="Proteomes" id="UP000011086">
    <property type="component" value="Unassembled WGS sequence"/>
</dbReference>
<protein>
    <submittedName>
        <fullName evidence="5">Kelch repeat protein</fullName>
    </submittedName>
</protein>
<keyword evidence="4" id="KW-0812">Transmembrane</keyword>
<dbReference type="Gene3D" id="2.120.10.80">
    <property type="entry name" value="Kelch-type beta propeller"/>
    <property type="match status" value="1"/>
</dbReference>
<feature type="compositionally biased region" description="Polar residues" evidence="3">
    <location>
        <begin position="53"/>
        <end position="62"/>
    </location>
</feature>
<feature type="compositionally biased region" description="Polar residues" evidence="3">
    <location>
        <begin position="793"/>
        <end position="805"/>
    </location>
</feature>
<name>A0AA97PQ56_PYRO3</name>
<gene>
    <name evidence="5" type="ORF">OOU_Y34scaffold00192g14</name>
</gene>
<feature type="compositionally biased region" description="Polar residues" evidence="3">
    <location>
        <begin position="1"/>
        <end position="44"/>
    </location>
</feature>
<keyword evidence="2" id="KW-0677">Repeat</keyword>
<dbReference type="PANTHER" id="PTHR46228">
    <property type="entry name" value="KELCH DOMAIN-CONTAINING PROTEIN"/>
    <property type="match status" value="1"/>
</dbReference>
<sequence>MQPSVHPSQFSPITTLAKIPSQSTQGARQNLSLRLQRNFSGYPTSSPPVPEANTASSATKNLVEQGPQSPPAKSRAMSRSTQALMGRVVVAAMALSSSAVAQEAGWMENQINSTMCTWEALRAIQVKDTLYLDGGHLAWAPGLADGSYGPYIVDDNPLGYMYSLNFGKSFNTSANISSILGTISKGGASFAPNYVDGALMGNDNEFYFYGGMTRRRDSVAAPRADDILSYKASGSGVSFRRGFEIARLPQDKDITRYVAYGGAASAPSENKAFYFGGLRSPSHGEIFQPQSQSTIPITPVNVSNTLITVDLTQDADKRWNNITLPDDIKGRANPELVWVPYGKQGLLLAIGGVTFPEYAFNTRRSANQAQADSDGRGFMNTIDVYDIANDKWYQQPTNGQPPGTMARGCTVVAPAQDMSSVSIYWYGGYNGLDPLKEFSDDVYLLSLPSFHWMKVYSGKPSHARAGHKCVMPYPDQMMVIGGFTPLTGARSSCVEGSVIQVFNLTSLKWLDSYDPAKYNKYGVPLMINAMIGGDEHGGATLKSPDPTGWKTAELGSVFAETYPTSKISTHYPYASAASEGSQSGGSGSSGGPPSFTWPLVGSLVGIVVIAIIALAIICFRRRRRQAQGDGLVTEERDENGNKIISWMRGHPSEGKAPTVTATEDTYFTPDMETGTPITPGIVQPVPPVTPVFKPAPPPAEMMDTQVAELMGISRVSGPSESGFRNGDAVPGIRPDSPSLGSVGGYGGVGAGVGMAAAQNYQPDRQQSPSPRNESGVSGISDRDRRHLRHLSDETVSSVHSGTATGSPGRGPLSQYMNADGSSNYTTDISSAQANSIISPASSGPTAPGGNHPLVGTPPLVSPPTTDDEPQDYLSVRPQQQTRVINAQHGSPLRRSVFRESEDDLGGRILSLVRLLDSH</sequence>
<reference evidence="5" key="1">
    <citation type="journal article" date="2012" name="PLoS Genet.">
        <title>Comparative analysis of the genomes of two field isolates of the rice blast fungus Magnaporthe oryzae.</title>
        <authorList>
            <person name="Xue M."/>
            <person name="Yang J."/>
            <person name="Li Z."/>
            <person name="Hu S."/>
            <person name="Yao N."/>
            <person name="Dean R.A."/>
            <person name="Zhao W."/>
            <person name="Shen M."/>
            <person name="Zhang H."/>
            <person name="Li C."/>
            <person name="Liu L."/>
            <person name="Cao L."/>
            <person name="Xu X."/>
            <person name="Xing Y."/>
            <person name="Hsiang T."/>
            <person name="Zhang Z."/>
            <person name="Xu J.R."/>
            <person name="Peng Y.L."/>
        </authorList>
    </citation>
    <scope>NUCLEOTIDE SEQUENCE</scope>
    <source>
        <strain evidence="5">Y34</strain>
    </source>
</reference>
<feature type="transmembrane region" description="Helical" evidence="4">
    <location>
        <begin position="595"/>
        <end position="619"/>
    </location>
</feature>
<feature type="region of interest" description="Disordered" evidence="3">
    <location>
        <begin position="1"/>
        <end position="78"/>
    </location>
</feature>
<evidence type="ECO:0000256" key="4">
    <source>
        <dbReference type="SAM" id="Phobius"/>
    </source>
</evidence>
<dbReference type="InterPro" id="IPR015915">
    <property type="entry name" value="Kelch-typ_b-propeller"/>
</dbReference>
<evidence type="ECO:0000256" key="1">
    <source>
        <dbReference type="ARBA" id="ARBA00022441"/>
    </source>
</evidence>
<feature type="compositionally biased region" description="Basic and acidic residues" evidence="3">
    <location>
        <begin position="780"/>
        <end position="792"/>
    </location>
</feature>
<evidence type="ECO:0000256" key="3">
    <source>
        <dbReference type="SAM" id="MobiDB-lite"/>
    </source>
</evidence>
<evidence type="ECO:0000313" key="5">
    <source>
        <dbReference type="EMBL" id="ELQ42829.1"/>
    </source>
</evidence>
<keyword evidence="1" id="KW-0880">Kelch repeat</keyword>
<feature type="compositionally biased region" description="Polar residues" evidence="3">
    <location>
        <begin position="814"/>
        <end position="844"/>
    </location>
</feature>
<accession>A0AA97PQ56</accession>
<feature type="region of interest" description="Disordered" evidence="3">
    <location>
        <begin position="717"/>
        <end position="744"/>
    </location>
</feature>
<evidence type="ECO:0000256" key="2">
    <source>
        <dbReference type="ARBA" id="ARBA00022737"/>
    </source>
</evidence>
<keyword evidence="4" id="KW-0472">Membrane</keyword>
<dbReference type="EMBL" id="JH793663">
    <property type="protein sequence ID" value="ELQ42829.1"/>
    <property type="molecule type" value="Genomic_DNA"/>
</dbReference>
<keyword evidence="4" id="KW-1133">Transmembrane helix</keyword>
<dbReference type="AlphaFoldDB" id="A0AA97PQ56"/>
<dbReference type="SUPFAM" id="SSF117281">
    <property type="entry name" value="Kelch motif"/>
    <property type="match status" value="1"/>
</dbReference>
<organism evidence="5">
    <name type="scientific">Pyricularia oryzae (strain Y34)</name>
    <name type="common">Rice blast fungus</name>
    <name type="synonym">Magnaporthe oryzae</name>
    <dbReference type="NCBI Taxonomy" id="1143189"/>
    <lineage>
        <taxon>Eukaryota</taxon>
        <taxon>Fungi</taxon>
        <taxon>Dikarya</taxon>
        <taxon>Ascomycota</taxon>
        <taxon>Pezizomycotina</taxon>
        <taxon>Sordariomycetes</taxon>
        <taxon>Sordariomycetidae</taxon>
        <taxon>Magnaporthales</taxon>
        <taxon>Pyriculariaceae</taxon>
        <taxon>Pyricularia</taxon>
    </lineage>
</organism>
<proteinExistence type="predicted"/>
<feature type="compositionally biased region" description="Polar residues" evidence="3">
    <location>
        <begin position="760"/>
        <end position="777"/>
    </location>
</feature>